<keyword evidence="1" id="KW-0863">Zinc-finger</keyword>
<keyword evidence="1" id="KW-0479">Metal-binding</keyword>
<organism evidence="4 5">
    <name type="scientific">Trema orientale</name>
    <name type="common">Charcoal tree</name>
    <name type="synonym">Celtis orientalis</name>
    <dbReference type="NCBI Taxonomy" id="63057"/>
    <lineage>
        <taxon>Eukaryota</taxon>
        <taxon>Viridiplantae</taxon>
        <taxon>Streptophyta</taxon>
        <taxon>Embryophyta</taxon>
        <taxon>Tracheophyta</taxon>
        <taxon>Spermatophyta</taxon>
        <taxon>Magnoliopsida</taxon>
        <taxon>eudicotyledons</taxon>
        <taxon>Gunneridae</taxon>
        <taxon>Pentapetalae</taxon>
        <taxon>rosids</taxon>
        <taxon>fabids</taxon>
        <taxon>Rosales</taxon>
        <taxon>Cannabaceae</taxon>
        <taxon>Trema</taxon>
    </lineage>
</organism>
<reference evidence="5" key="1">
    <citation type="submission" date="2016-06" db="EMBL/GenBank/DDBJ databases">
        <title>Parallel loss of symbiosis genes in relatives of nitrogen-fixing non-legume Parasponia.</title>
        <authorList>
            <person name="Van Velzen R."/>
            <person name="Holmer R."/>
            <person name="Bu F."/>
            <person name="Rutten L."/>
            <person name="Van Zeijl A."/>
            <person name="Liu W."/>
            <person name="Santuari L."/>
            <person name="Cao Q."/>
            <person name="Sharma T."/>
            <person name="Shen D."/>
            <person name="Roswanjaya Y."/>
            <person name="Wardhani T."/>
            <person name="Kalhor M.S."/>
            <person name="Jansen J."/>
            <person name="Van den Hoogen J."/>
            <person name="Gungor B."/>
            <person name="Hartog M."/>
            <person name="Hontelez J."/>
            <person name="Verver J."/>
            <person name="Yang W.-C."/>
            <person name="Schijlen E."/>
            <person name="Repin R."/>
            <person name="Schilthuizen M."/>
            <person name="Schranz E."/>
            <person name="Heidstra R."/>
            <person name="Miyata K."/>
            <person name="Fedorova E."/>
            <person name="Kohlen W."/>
            <person name="Bisseling T."/>
            <person name="Smit S."/>
            <person name="Geurts R."/>
        </authorList>
    </citation>
    <scope>NUCLEOTIDE SEQUENCE [LARGE SCALE GENOMIC DNA]</scope>
    <source>
        <strain evidence="5">cv. RG33-2</strain>
    </source>
</reference>
<dbReference type="InParanoid" id="A0A2P5BNN3"/>
<dbReference type="Proteomes" id="UP000237000">
    <property type="component" value="Unassembled WGS sequence"/>
</dbReference>
<feature type="domain" description="CCHC-type" evidence="3">
    <location>
        <begin position="143"/>
        <end position="159"/>
    </location>
</feature>
<dbReference type="GO" id="GO:0003676">
    <property type="term" value="F:nucleic acid binding"/>
    <property type="evidence" value="ECO:0007669"/>
    <property type="project" value="InterPro"/>
</dbReference>
<comment type="caution">
    <text evidence="4">The sequence shown here is derived from an EMBL/GenBank/DDBJ whole genome shotgun (WGS) entry which is preliminary data.</text>
</comment>
<dbReference type="InterPro" id="IPR025558">
    <property type="entry name" value="DUF4283"/>
</dbReference>
<gene>
    <name evidence="4" type="ORF">TorRG33x02_314470</name>
</gene>
<dbReference type="PROSITE" id="PS50158">
    <property type="entry name" value="ZF_CCHC"/>
    <property type="match status" value="1"/>
</dbReference>
<dbReference type="InterPro" id="IPR040256">
    <property type="entry name" value="At4g02000-like"/>
</dbReference>
<keyword evidence="5" id="KW-1185">Reference proteome</keyword>
<protein>
    <submittedName>
        <fullName evidence="4">Zinc finger, CCHC-type</fullName>
    </submittedName>
</protein>
<keyword evidence="1" id="KW-0862">Zinc</keyword>
<accession>A0A2P5BNN3</accession>
<evidence type="ECO:0000256" key="2">
    <source>
        <dbReference type="SAM" id="MobiDB-lite"/>
    </source>
</evidence>
<evidence type="ECO:0000313" key="5">
    <source>
        <dbReference type="Proteomes" id="UP000237000"/>
    </source>
</evidence>
<dbReference type="Pfam" id="PF14111">
    <property type="entry name" value="DUF4283"/>
    <property type="match status" value="1"/>
</dbReference>
<dbReference type="FunCoup" id="A0A2P5BNN3">
    <property type="interactions" value="3"/>
</dbReference>
<dbReference type="OrthoDB" id="1750606at2759"/>
<dbReference type="EMBL" id="JXTC01000486">
    <property type="protein sequence ID" value="PON50399.1"/>
    <property type="molecule type" value="Genomic_DNA"/>
</dbReference>
<evidence type="ECO:0000256" key="1">
    <source>
        <dbReference type="PROSITE-ProRule" id="PRU00047"/>
    </source>
</evidence>
<dbReference type="PANTHER" id="PTHR31286:SF180">
    <property type="entry name" value="OS10G0362600 PROTEIN"/>
    <property type="match status" value="1"/>
</dbReference>
<evidence type="ECO:0000259" key="3">
    <source>
        <dbReference type="PROSITE" id="PS50158"/>
    </source>
</evidence>
<dbReference type="PANTHER" id="PTHR31286">
    <property type="entry name" value="GLYCINE-RICH CELL WALL STRUCTURAL PROTEIN 1.8-LIKE"/>
    <property type="match status" value="1"/>
</dbReference>
<name>A0A2P5BNN3_TREOI</name>
<dbReference type="InterPro" id="IPR001878">
    <property type="entry name" value="Znf_CCHC"/>
</dbReference>
<evidence type="ECO:0000313" key="4">
    <source>
        <dbReference type="EMBL" id="PON50399.1"/>
    </source>
</evidence>
<proteinExistence type="predicted"/>
<dbReference type="GO" id="GO:0008270">
    <property type="term" value="F:zinc ion binding"/>
    <property type="evidence" value="ECO:0007669"/>
    <property type="project" value="UniProtKB-KW"/>
</dbReference>
<dbReference type="AlphaFoldDB" id="A0A2P5BNN3"/>
<feature type="region of interest" description="Disordered" evidence="2">
    <location>
        <begin position="347"/>
        <end position="373"/>
    </location>
</feature>
<feature type="region of interest" description="Disordered" evidence="2">
    <location>
        <begin position="189"/>
        <end position="230"/>
    </location>
</feature>
<feature type="compositionally biased region" description="Low complexity" evidence="2">
    <location>
        <begin position="200"/>
        <end position="221"/>
    </location>
</feature>
<sequence>MDPEEVAKLCERLNLDDYKVPEMHMSSTMYQDGKGKMDLCLVGRVFGNNIVNREGLSEVADYVWRTSHKVRVEAMEVSNFFMFHFGSKSDRQRVLSGGPWNFGNQLISLLKPQGVGLVSLMDFTKVPFWVQFHNVPIVCKSDRCARCGIIGHKLRKCPKEEPVDRFGKPVPNRFADWLKAFNLKQWRKEHRERKGGGHWSDSNTSFGKSSNSSSTANRNNTDVFDPGLNSDEENTQVAAMEARERKIFCLSNIDGTSKMTEKSASIRINGDGEMRAEKNLLKGKNKVEASSGVASGEAPYINPDQPVLGREYPEVVPIITKTKKKQSGGLVAPITTSPFVKNLKHIYPKHNRSHSSPRDAKPDGSQPELAKPSVKHRLLGSFLELSSDEAVKRGKVIANEIQNMDVVELASPISQDRRSS</sequence>